<keyword evidence="2" id="KW-1185">Reference proteome</keyword>
<name>A0AAV0W749_9HEMI</name>
<proteinExistence type="predicted"/>
<dbReference type="EMBL" id="CARXXK010000001">
    <property type="protein sequence ID" value="CAI6351665.1"/>
    <property type="molecule type" value="Genomic_DNA"/>
</dbReference>
<organism evidence="1 2">
    <name type="scientific">Macrosiphum euphorbiae</name>
    <name type="common">potato aphid</name>
    <dbReference type="NCBI Taxonomy" id="13131"/>
    <lineage>
        <taxon>Eukaryota</taxon>
        <taxon>Metazoa</taxon>
        <taxon>Ecdysozoa</taxon>
        <taxon>Arthropoda</taxon>
        <taxon>Hexapoda</taxon>
        <taxon>Insecta</taxon>
        <taxon>Pterygota</taxon>
        <taxon>Neoptera</taxon>
        <taxon>Paraneoptera</taxon>
        <taxon>Hemiptera</taxon>
        <taxon>Sternorrhyncha</taxon>
        <taxon>Aphidomorpha</taxon>
        <taxon>Aphidoidea</taxon>
        <taxon>Aphididae</taxon>
        <taxon>Macrosiphini</taxon>
        <taxon>Macrosiphum</taxon>
    </lineage>
</organism>
<accession>A0AAV0W749</accession>
<sequence length="179" mass="20109">MLLGRFLGRADTALVEVRVVKEPGEQQQVTEVHGRRQGDVELGHTARVRAAGLQVTVSGVVDEAADQHLRQLTGSDEHGHLLGRSVAHGPRSVIRVHHRVYRVVHDDEPPGGRRELHVREPRVQQHGDVMIPVQEDERLLAEHDEYRVTEFGQLGQHEQPRPEPRHRVILNVAASGKTK</sequence>
<evidence type="ECO:0000313" key="1">
    <source>
        <dbReference type="EMBL" id="CAI6351665.1"/>
    </source>
</evidence>
<comment type="caution">
    <text evidence="1">The sequence shown here is derived from an EMBL/GenBank/DDBJ whole genome shotgun (WGS) entry which is preliminary data.</text>
</comment>
<reference evidence="1 2" key="1">
    <citation type="submission" date="2023-01" db="EMBL/GenBank/DDBJ databases">
        <authorList>
            <person name="Whitehead M."/>
        </authorList>
    </citation>
    <scope>NUCLEOTIDE SEQUENCE [LARGE SCALE GENOMIC DNA]</scope>
</reference>
<gene>
    <name evidence="1" type="ORF">MEUPH1_LOCUS7991</name>
</gene>
<dbReference type="AlphaFoldDB" id="A0AAV0W749"/>
<evidence type="ECO:0000313" key="2">
    <source>
        <dbReference type="Proteomes" id="UP001160148"/>
    </source>
</evidence>
<protein>
    <submittedName>
        <fullName evidence="1">Uncharacterized protein</fullName>
    </submittedName>
</protein>
<dbReference type="Proteomes" id="UP001160148">
    <property type="component" value="Unassembled WGS sequence"/>
</dbReference>